<dbReference type="AlphaFoldDB" id="A0A8I1ECN5"/>
<reference evidence="1" key="1">
    <citation type="submission" date="2020-12" db="EMBL/GenBank/DDBJ databases">
        <title>Enhanced detection system for hospital associated transmission using whole genome sequencing surveillance.</title>
        <authorList>
            <person name="Harrison L.H."/>
            <person name="Van Tyne D."/>
            <person name="Marsh J.W."/>
            <person name="Griffith M.P."/>
            <person name="Snyder D.J."/>
            <person name="Cooper V.S."/>
            <person name="Mustapha M."/>
        </authorList>
    </citation>
    <scope>NUCLEOTIDE SEQUENCE</scope>
    <source>
        <strain evidence="1">PSB00042</strain>
    </source>
</reference>
<name>A0A8I1ECN5_PSEPU</name>
<proteinExistence type="predicted"/>
<sequence length="61" mass="6923">MSSKTYLEQYEILKNAGQQLSEMAEPDIDALIPLVQKGTEAFQFCKDRIDTVRKQLAAMES</sequence>
<protein>
    <submittedName>
        <fullName evidence="1">Exodeoxyribonuclease VII small subunit</fullName>
    </submittedName>
</protein>
<comment type="caution">
    <text evidence="1">The sequence shown here is derived from an EMBL/GenBank/DDBJ whole genome shotgun (WGS) entry which is preliminary data.</text>
</comment>
<evidence type="ECO:0000313" key="2">
    <source>
        <dbReference type="Proteomes" id="UP000637061"/>
    </source>
</evidence>
<dbReference type="NCBIfam" id="NF045605">
    <property type="entry name" value="xseB_Acin_var"/>
    <property type="match status" value="1"/>
</dbReference>
<accession>A0A8I1ECN5</accession>
<dbReference type="RefSeq" id="WP_198746462.1">
    <property type="nucleotide sequence ID" value="NZ_JAEHTE010000002.1"/>
</dbReference>
<dbReference type="EMBL" id="JAEHTE010000002">
    <property type="protein sequence ID" value="MBI6882838.1"/>
    <property type="molecule type" value="Genomic_DNA"/>
</dbReference>
<organism evidence="1 2">
    <name type="scientific">Pseudomonas putida</name>
    <name type="common">Arthrobacter siderocapsulatus</name>
    <dbReference type="NCBI Taxonomy" id="303"/>
    <lineage>
        <taxon>Bacteria</taxon>
        <taxon>Pseudomonadati</taxon>
        <taxon>Pseudomonadota</taxon>
        <taxon>Gammaproteobacteria</taxon>
        <taxon>Pseudomonadales</taxon>
        <taxon>Pseudomonadaceae</taxon>
        <taxon>Pseudomonas</taxon>
    </lineage>
</organism>
<gene>
    <name evidence="1" type="ORF">JEU22_02845</name>
</gene>
<evidence type="ECO:0000313" key="1">
    <source>
        <dbReference type="EMBL" id="MBI6882838.1"/>
    </source>
</evidence>
<dbReference type="Proteomes" id="UP000637061">
    <property type="component" value="Unassembled WGS sequence"/>
</dbReference>